<proteinExistence type="predicted"/>
<organism evidence="2 3">
    <name type="scientific">Paraglaciecola polaris LMG 21857</name>
    <dbReference type="NCBI Taxonomy" id="1129793"/>
    <lineage>
        <taxon>Bacteria</taxon>
        <taxon>Pseudomonadati</taxon>
        <taxon>Pseudomonadota</taxon>
        <taxon>Gammaproteobacteria</taxon>
        <taxon>Alteromonadales</taxon>
        <taxon>Alteromonadaceae</taxon>
        <taxon>Paraglaciecola</taxon>
    </lineage>
</organism>
<protein>
    <recommendedName>
        <fullName evidence="4">Lipoprotein</fullName>
    </recommendedName>
</protein>
<reference evidence="3" key="1">
    <citation type="journal article" date="2014" name="Environ. Microbiol.">
        <title>Comparative genomics of the marine bacterial genus Glaciecola reveals the high degree of genomic diversity and genomic characteristic for cold adaptation.</title>
        <authorList>
            <person name="Qin Q.L."/>
            <person name="Xie B.B."/>
            <person name="Yu Y."/>
            <person name="Shu Y.L."/>
            <person name="Rong J.C."/>
            <person name="Zhang Y.J."/>
            <person name="Zhao D.L."/>
            <person name="Chen X.L."/>
            <person name="Zhang X.Y."/>
            <person name="Chen B."/>
            <person name="Zhou B.C."/>
            <person name="Zhang Y.Z."/>
        </authorList>
    </citation>
    <scope>NUCLEOTIDE SEQUENCE [LARGE SCALE GENOMIC DNA]</scope>
    <source>
        <strain evidence="3">LMG 21857</strain>
    </source>
</reference>
<dbReference type="Proteomes" id="UP000006322">
    <property type="component" value="Unassembled WGS sequence"/>
</dbReference>
<dbReference type="PIRSF" id="PIRSF028200">
    <property type="entry name" value="UCP028200"/>
    <property type="match status" value="1"/>
</dbReference>
<dbReference type="PROSITE" id="PS51257">
    <property type="entry name" value="PROKAR_LIPOPROTEIN"/>
    <property type="match status" value="1"/>
</dbReference>
<dbReference type="EMBL" id="BAER01000044">
    <property type="protein sequence ID" value="GAC32693.1"/>
    <property type="molecule type" value="Genomic_DNA"/>
</dbReference>
<dbReference type="Pfam" id="PF19795">
    <property type="entry name" value="DUF6279"/>
    <property type="match status" value="1"/>
</dbReference>
<sequence length="280" mass="33162">MKKYLLLFSVLSILLTGCSSKFAYNNIDWLMYWYIDDYVELDKRQKSLLDGHVDQWMTWHRQEELSEYKAQLEHIKWQLSQETISAQQWGQQFDNAKLHWVRVRDHVSPELAHLAPHLSDEQVNTMFAELEKQNQKRIEKHQRKNFEQRLTENIKDTQENAREFIGKLSPEQKNIIVTYTDKFQSSFDLWMTYRQRIQQAAHGMLLKERSKPDFAQKFLTLLTHPEAYQDEGLALVSAHNNQVYAAMLAALTTSLSPKQKRKAMDELQDIIDDISDLQED</sequence>
<dbReference type="OrthoDB" id="5767052at2"/>
<evidence type="ECO:0000313" key="2">
    <source>
        <dbReference type="EMBL" id="GAC32693.1"/>
    </source>
</evidence>
<keyword evidence="1" id="KW-0732">Signal</keyword>
<dbReference type="InterPro" id="IPR016875">
    <property type="entry name" value="UCP028200"/>
</dbReference>
<evidence type="ECO:0008006" key="4">
    <source>
        <dbReference type="Google" id="ProtNLM"/>
    </source>
</evidence>
<dbReference type="AlphaFoldDB" id="K6ZV72"/>
<keyword evidence="3" id="KW-1185">Reference proteome</keyword>
<gene>
    <name evidence="2" type="ORF">GPLA_1783</name>
</gene>
<dbReference type="RefSeq" id="WP_007104480.1">
    <property type="nucleotide sequence ID" value="NZ_BAER01000044.1"/>
</dbReference>
<name>K6ZV72_9ALTE</name>
<feature type="chain" id="PRO_5003898639" description="Lipoprotein" evidence="1">
    <location>
        <begin position="24"/>
        <end position="280"/>
    </location>
</feature>
<dbReference type="STRING" id="1129793.GPLA_1783"/>
<comment type="caution">
    <text evidence="2">The sequence shown here is derived from an EMBL/GenBank/DDBJ whole genome shotgun (WGS) entry which is preliminary data.</text>
</comment>
<evidence type="ECO:0000313" key="3">
    <source>
        <dbReference type="Proteomes" id="UP000006322"/>
    </source>
</evidence>
<accession>K6ZV72</accession>
<evidence type="ECO:0000256" key="1">
    <source>
        <dbReference type="SAM" id="SignalP"/>
    </source>
</evidence>
<feature type="signal peptide" evidence="1">
    <location>
        <begin position="1"/>
        <end position="23"/>
    </location>
</feature>